<name>A0AAJ1JBF3_XENBV</name>
<dbReference type="AlphaFoldDB" id="A0AAJ1JBF3"/>
<dbReference type="InterPro" id="IPR056725">
    <property type="entry name" value="DUF7823"/>
</dbReference>
<sequence>MPPWAVIQVYLGNKVHRNDWDSPNEYIHLAPESAPASGGNNLPQIEKRDKHGYLASWQPTQEDMMACDWKLLSSEGHILVFDITLGVSSDDYYWGYVADHELENDGISGFGTLNIIQNKTDITKISFSIWHTQPQFPNSTALTLQVYSDNNQDSYQKMTALLKKDLYITVDDVTYYLGIAVIAESSENGEENRYGHFIWYPSEKNTDLKKLGAVMQQTGKTKRFYLNWR</sequence>
<accession>A0AAJ1JBF3</accession>
<feature type="domain" description="Thoeris anti-defense 2-like" evidence="1">
    <location>
        <begin position="4"/>
        <end position="71"/>
    </location>
</feature>
<dbReference type="Pfam" id="PF25136">
    <property type="entry name" value="DUF7823"/>
    <property type="match status" value="1"/>
</dbReference>
<feature type="domain" description="DUF7823" evidence="2">
    <location>
        <begin position="108"/>
        <end position="229"/>
    </location>
</feature>
<evidence type="ECO:0000313" key="3">
    <source>
        <dbReference type="EMBL" id="MDE1480306.1"/>
    </source>
</evidence>
<dbReference type="Proteomes" id="UP001222434">
    <property type="component" value="Unassembled WGS sequence"/>
</dbReference>
<evidence type="ECO:0000259" key="2">
    <source>
        <dbReference type="Pfam" id="PF25136"/>
    </source>
</evidence>
<reference evidence="3" key="1">
    <citation type="submission" date="2021-08" db="EMBL/GenBank/DDBJ databases">
        <authorList>
            <person name="Papudeshi B."/>
            <person name="Bashey-Visser F."/>
        </authorList>
    </citation>
    <scope>NUCLEOTIDE SEQUENCE</scope>
    <source>
        <strain evidence="3">MC_266_E_2016</strain>
    </source>
</reference>
<dbReference type="Pfam" id="PF11195">
    <property type="entry name" value="Tad2-like"/>
    <property type="match status" value="1"/>
</dbReference>
<evidence type="ECO:0000313" key="4">
    <source>
        <dbReference type="Proteomes" id="UP001222434"/>
    </source>
</evidence>
<proteinExistence type="predicted"/>
<evidence type="ECO:0000259" key="1">
    <source>
        <dbReference type="Pfam" id="PF11195"/>
    </source>
</evidence>
<comment type="caution">
    <text evidence="3">The sequence shown here is derived from an EMBL/GenBank/DDBJ whole genome shotgun (WGS) entry which is preliminary data.</text>
</comment>
<organism evidence="3 4">
    <name type="scientific">Xenorhabdus bovienii</name>
    <name type="common">Xenorhabdus nematophila subsp. bovienii</name>
    <dbReference type="NCBI Taxonomy" id="40576"/>
    <lineage>
        <taxon>Bacteria</taxon>
        <taxon>Pseudomonadati</taxon>
        <taxon>Pseudomonadota</taxon>
        <taxon>Gammaproteobacteria</taxon>
        <taxon>Enterobacterales</taxon>
        <taxon>Morganellaceae</taxon>
        <taxon>Xenorhabdus</taxon>
    </lineage>
</organism>
<dbReference type="EMBL" id="JAILSO010000114">
    <property type="protein sequence ID" value="MDE1480306.1"/>
    <property type="molecule type" value="Genomic_DNA"/>
</dbReference>
<gene>
    <name evidence="3" type="ORF">KKJ01_19305</name>
</gene>
<protein>
    <submittedName>
        <fullName evidence="3">DUF2829 domain-containing protein</fullName>
    </submittedName>
</protein>
<dbReference type="RefSeq" id="WP_274713719.1">
    <property type="nucleotide sequence ID" value="NZ_JAILSO010000114.1"/>
</dbReference>
<dbReference type="InterPro" id="IPR021361">
    <property type="entry name" value="Tad2-like_dom"/>
</dbReference>
<reference evidence="3" key="2">
    <citation type="journal article" date="2022" name="J. Evol. Biol.">
        <title>Pre- and post-association barriers to host switching in sympatric mutualists.</title>
        <authorList>
            <person name="Dinges Z.M."/>
            <person name="Phillips R.K."/>
            <person name="Lively C.M."/>
            <person name="Bashey F."/>
        </authorList>
    </citation>
    <scope>NUCLEOTIDE SEQUENCE</scope>
    <source>
        <strain evidence="3">MC_266_E_2016</strain>
    </source>
</reference>